<evidence type="ECO:0000313" key="1">
    <source>
        <dbReference type="EMBL" id="EFC37113.1"/>
    </source>
</evidence>
<accession>D2W1L8</accession>
<dbReference type="InParanoid" id="D2W1L8"/>
<dbReference type="Proteomes" id="UP000006671">
    <property type="component" value="Unassembled WGS sequence"/>
</dbReference>
<dbReference type="AlphaFoldDB" id="D2W1L8"/>
<dbReference type="KEGG" id="ngr:NAEGRDRAFT_75267"/>
<name>D2W1L8_NAEGR</name>
<evidence type="ECO:0000313" key="2">
    <source>
        <dbReference type="Proteomes" id="UP000006671"/>
    </source>
</evidence>
<keyword evidence="2" id="KW-1185">Reference proteome</keyword>
<dbReference type="RefSeq" id="XP_002669857.1">
    <property type="nucleotide sequence ID" value="XM_002669811.1"/>
</dbReference>
<gene>
    <name evidence="1" type="ORF">NAEGRDRAFT_75267</name>
</gene>
<dbReference type="SUPFAM" id="SSF50998">
    <property type="entry name" value="Quinoprotein alcohol dehydrogenase-like"/>
    <property type="match status" value="1"/>
</dbReference>
<reference evidence="1 2" key="1">
    <citation type="journal article" date="2010" name="Cell">
        <title>The genome of Naegleria gruberi illuminates early eukaryotic versatility.</title>
        <authorList>
            <person name="Fritz-Laylin L.K."/>
            <person name="Prochnik S.E."/>
            <person name="Ginger M.L."/>
            <person name="Dacks J.B."/>
            <person name="Carpenter M.L."/>
            <person name="Field M.C."/>
            <person name="Kuo A."/>
            <person name="Paredez A."/>
            <person name="Chapman J."/>
            <person name="Pham J."/>
            <person name="Shu S."/>
            <person name="Neupane R."/>
            <person name="Cipriano M."/>
            <person name="Mancuso J."/>
            <person name="Tu H."/>
            <person name="Salamov A."/>
            <person name="Lindquist E."/>
            <person name="Shapiro H."/>
            <person name="Lucas S."/>
            <person name="Grigoriev I.V."/>
            <person name="Cande W.Z."/>
            <person name="Fulton C."/>
            <person name="Rokhsar D.S."/>
            <person name="Dawson S.C."/>
        </authorList>
    </citation>
    <scope>NUCLEOTIDE SEQUENCE [LARGE SCALE GENOMIC DNA]</scope>
    <source>
        <strain evidence="1 2">NEG-M</strain>
    </source>
</reference>
<organism evidence="2">
    <name type="scientific">Naegleria gruberi</name>
    <name type="common">Amoeba</name>
    <dbReference type="NCBI Taxonomy" id="5762"/>
    <lineage>
        <taxon>Eukaryota</taxon>
        <taxon>Discoba</taxon>
        <taxon>Heterolobosea</taxon>
        <taxon>Tetramitia</taxon>
        <taxon>Eutetramitia</taxon>
        <taxon>Vahlkampfiidae</taxon>
        <taxon>Naegleria</taxon>
    </lineage>
</organism>
<sequence>MTREFRKSIEFDGNIFCILDDEHDEMYVVQSMSGGYCTKKFRLGLILEREGLIVDEPIWTSESCVSNPYGFAVYNGKSKRYMAVLNHGISSSVHLFDCKTGETIKDTIFTVPKDASCLEIIGNTLVVGGKSVSLYEIDEKLFGEGRNVLKFLNGIEMGWKAYEIIMDEANQRIIYSSDGIIVLDSKKLEKVQQVDCVEDCSGICLDQFSGELLVCYPDQIIIYK</sequence>
<proteinExistence type="predicted"/>
<dbReference type="GeneID" id="8857137"/>
<dbReference type="VEuPathDB" id="AmoebaDB:NAEGRDRAFT_75267"/>
<dbReference type="EMBL" id="GG738922">
    <property type="protein sequence ID" value="EFC37113.1"/>
    <property type="molecule type" value="Genomic_DNA"/>
</dbReference>
<protein>
    <submittedName>
        <fullName evidence="1">Predicted protein</fullName>
    </submittedName>
</protein>
<dbReference type="InterPro" id="IPR011047">
    <property type="entry name" value="Quinoprotein_ADH-like_sf"/>
</dbReference>